<dbReference type="Pfam" id="PF00905">
    <property type="entry name" value="Transpeptidase"/>
    <property type="match status" value="1"/>
</dbReference>
<evidence type="ECO:0008006" key="11">
    <source>
        <dbReference type="Google" id="ProtNLM"/>
    </source>
</evidence>
<dbReference type="SUPFAM" id="SSF54427">
    <property type="entry name" value="NTF2-like"/>
    <property type="match status" value="1"/>
</dbReference>
<dbReference type="PANTHER" id="PTHR30627">
    <property type="entry name" value="PEPTIDOGLYCAN D,D-TRANSPEPTIDASE"/>
    <property type="match status" value="1"/>
</dbReference>
<proteinExistence type="inferred from homology"/>
<evidence type="ECO:0000256" key="1">
    <source>
        <dbReference type="ARBA" id="ARBA00004370"/>
    </source>
</evidence>
<feature type="chain" id="PRO_5045561505" description="Cell division protein FtsI/penicillin-binding protein 2" evidence="5">
    <location>
        <begin position="22"/>
        <end position="618"/>
    </location>
</feature>
<feature type="signal peptide" evidence="5">
    <location>
        <begin position="1"/>
        <end position="21"/>
    </location>
</feature>
<comment type="similarity">
    <text evidence="2">Belongs to the transpeptidase family.</text>
</comment>
<sequence length="618" mass="64344">MRHRRKPTGLLISLTAATALTACSSDTDGATKSLDAFLAAWRGGTIPGNEQQYQRLTDRLGTRTPELTADKVTVDGDNASAPVNVTWSLGGGVRWQYPTTVRLTQRDGNWQVDWTPATVHPDLAPGSQLVRRQGEQERGSIMNAAGEAITKPQPVVVVGVKRSAVTDPDKLAKDLGAALAADGVDTSGLPKRINEAKPDAFVSVITLRKERYSQIRAQIRDLPGTVFREETRVLAPTREYARALLGSVGPVTKDQLDRNPGKYVTGDEVGQGGLQQRYDDLLRGAPAVTVSAVADKPGDTGKELFRNEAKPGSPLRTTIDNKVQTAADAAVAPEAKKAALVAVRISDGAVLGVANSPSAGAQNLAMEAKVPPGSTFKMISALTLLDSGAVDLDQQVPCPATTTVEGRSFKNAWNGGLDNATFRSAFANSCNTAFVALAPKLGSDGLAKTAKPLGIGEPWDLGADMYAGSVPAGGSAVDQAAASFGQGKTVVSPIVIAGATAGVAAGQWRQPKLVLEPAPAKPAADGPQLNAGSLEKLRTMMREVITAGSAKALNGVKGGPVSGKTGTAEYGTENPPRSHSWFTGWQGDIAFAVFVEDGGNEASLAVSAAKRFLTAVNS</sequence>
<evidence type="ECO:0000313" key="9">
    <source>
        <dbReference type="EMBL" id="MCE7008157.1"/>
    </source>
</evidence>
<dbReference type="InterPro" id="IPR001460">
    <property type="entry name" value="PCN-bd_Tpept"/>
</dbReference>
<feature type="domain" description="NTF2-like N-terminal transpeptidase" evidence="8">
    <location>
        <begin position="50"/>
        <end position="126"/>
    </location>
</feature>
<keyword evidence="3" id="KW-0472">Membrane</keyword>
<evidence type="ECO:0000259" key="6">
    <source>
        <dbReference type="Pfam" id="PF00905"/>
    </source>
</evidence>
<organism evidence="9 10">
    <name type="scientific">Kibdelosporangium philippinense</name>
    <dbReference type="NCBI Taxonomy" id="211113"/>
    <lineage>
        <taxon>Bacteria</taxon>
        <taxon>Bacillati</taxon>
        <taxon>Actinomycetota</taxon>
        <taxon>Actinomycetes</taxon>
        <taxon>Pseudonocardiales</taxon>
        <taxon>Pseudonocardiaceae</taxon>
        <taxon>Kibdelosporangium</taxon>
    </lineage>
</organism>
<dbReference type="InterPro" id="IPR036138">
    <property type="entry name" value="PBP_dimer_sf"/>
</dbReference>
<comment type="subcellular location">
    <subcellularLocation>
        <location evidence="1">Membrane</location>
    </subcellularLocation>
</comment>
<evidence type="ECO:0000259" key="7">
    <source>
        <dbReference type="Pfam" id="PF03717"/>
    </source>
</evidence>
<accession>A0ABS8ZQS6</accession>
<protein>
    <recommendedName>
        <fullName evidence="11">Cell division protein FtsI/penicillin-binding protein 2</fullName>
    </recommendedName>
</protein>
<feature type="domain" description="Penicillin-binding protein transpeptidase" evidence="6">
    <location>
        <begin position="339"/>
        <end position="608"/>
    </location>
</feature>
<name>A0ABS8ZQS6_9PSEU</name>
<dbReference type="PANTHER" id="PTHR30627:SF24">
    <property type="entry name" value="PENICILLIN-BINDING PROTEIN 4B"/>
    <property type="match status" value="1"/>
</dbReference>
<dbReference type="Pfam" id="PF05223">
    <property type="entry name" value="MecA_N"/>
    <property type="match status" value="1"/>
</dbReference>
<dbReference type="EMBL" id="JAJVCN010000003">
    <property type="protein sequence ID" value="MCE7008157.1"/>
    <property type="molecule type" value="Genomic_DNA"/>
</dbReference>
<evidence type="ECO:0000256" key="3">
    <source>
        <dbReference type="ARBA" id="ARBA00023136"/>
    </source>
</evidence>
<dbReference type="InterPro" id="IPR012338">
    <property type="entry name" value="Beta-lactam/transpept-like"/>
</dbReference>
<dbReference type="InterPro" id="IPR005311">
    <property type="entry name" value="PBP_dimer"/>
</dbReference>
<dbReference type="SUPFAM" id="SSF56519">
    <property type="entry name" value="Penicillin binding protein dimerisation domain"/>
    <property type="match status" value="1"/>
</dbReference>
<dbReference type="SUPFAM" id="SSF56601">
    <property type="entry name" value="beta-lactamase/transpeptidase-like"/>
    <property type="match status" value="1"/>
</dbReference>
<reference evidence="9 10" key="1">
    <citation type="submission" date="2021-12" db="EMBL/GenBank/DDBJ databases">
        <title>Genome sequence of Kibdelosporangium philippinense ATCC 49844.</title>
        <authorList>
            <person name="Fedorov E.A."/>
            <person name="Omeragic M."/>
            <person name="Shalygina K.F."/>
            <person name="Maclea K.S."/>
        </authorList>
    </citation>
    <scope>NUCLEOTIDE SEQUENCE [LARGE SCALE GENOMIC DNA]</scope>
    <source>
        <strain evidence="9 10">ATCC 49844</strain>
    </source>
</reference>
<dbReference type="Pfam" id="PF03717">
    <property type="entry name" value="PBP_dimer"/>
    <property type="match status" value="1"/>
</dbReference>
<dbReference type="RefSeq" id="WP_233729686.1">
    <property type="nucleotide sequence ID" value="NZ_JAJVCN010000003.1"/>
</dbReference>
<keyword evidence="10" id="KW-1185">Reference proteome</keyword>
<evidence type="ECO:0000313" key="10">
    <source>
        <dbReference type="Proteomes" id="UP001521150"/>
    </source>
</evidence>
<evidence type="ECO:0000256" key="5">
    <source>
        <dbReference type="SAM" id="SignalP"/>
    </source>
</evidence>
<dbReference type="InterPro" id="IPR007887">
    <property type="entry name" value="MecA_N"/>
</dbReference>
<gene>
    <name evidence="9" type="ORF">LWC34_35870</name>
</gene>
<dbReference type="InterPro" id="IPR050515">
    <property type="entry name" value="Beta-lactam/transpept"/>
</dbReference>
<comment type="caution">
    <text evidence="9">The sequence shown here is derived from an EMBL/GenBank/DDBJ whole genome shotgun (WGS) entry which is preliminary data.</text>
</comment>
<feature type="domain" description="Penicillin-binding protein dimerisation" evidence="7">
    <location>
        <begin position="137"/>
        <end position="293"/>
    </location>
</feature>
<dbReference type="PROSITE" id="PS51257">
    <property type="entry name" value="PROKAR_LIPOPROTEIN"/>
    <property type="match status" value="1"/>
</dbReference>
<dbReference type="Gene3D" id="3.40.710.10">
    <property type="entry name" value="DD-peptidase/beta-lactamase superfamily"/>
    <property type="match status" value="1"/>
</dbReference>
<evidence type="ECO:0000256" key="2">
    <source>
        <dbReference type="ARBA" id="ARBA00007171"/>
    </source>
</evidence>
<keyword evidence="5" id="KW-0732">Signal</keyword>
<dbReference type="Proteomes" id="UP001521150">
    <property type="component" value="Unassembled WGS sequence"/>
</dbReference>
<dbReference type="Gene3D" id="3.90.1310.10">
    <property type="entry name" value="Penicillin-binding protein 2a (Domain 2)"/>
    <property type="match status" value="1"/>
</dbReference>
<evidence type="ECO:0000256" key="4">
    <source>
        <dbReference type="SAM" id="MobiDB-lite"/>
    </source>
</evidence>
<feature type="region of interest" description="Disordered" evidence="4">
    <location>
        <begin position="556"/>
        <end position="578"/>
    </location>
</feature>
<dbReference type="InterPro" id="IPR032710">
    <property type="entry name" value="NTF2-like_dom_sf"/>
</dbReference>
<evidence type="ECO:0000259" key="8">
    <source>
        <dbReference type="Pfam" id="PF05223"/>
    </source>
</evidence>